<keyword evidence="7" id="KW-1185">Reference proteome</keyword>
<protein>
    <recommendedName>
        <fullName evidence="4">FAM192A/Fyv6 N-terminal domain-containing protein</fullName>
    </recommendedName>
</protein>
<dbReference type="InterPro" id="IPR039845">
    <property type="entry name" value="FAM192A"/>
</dbReference>
<feature type="compositionally biased region" description="Low complexity" evidence="3">
    <location>
        <begin position="290"/>
        <end position="308"/>
    </location>
</feature>
<dbReference type="EMBL" id="CVQH01008446">
    <property type="protein sequence ID" value="CRK17360.1"/>
    <property type="molecule type" value="Genomic_DNA"/>
</dbReference>
<reference evidence="7 8" key="1">
    <citation type="submission" date="2015-05" db="EMBL/GenBank/DDBJ databases">
        <authorList>
            <person name="Fogelqvist Johan"/>
        </authorList>
    </citation>
    <scope>NUCLEOTIDE SEQUENCE [LARGE SCALE GENOMIC DNA]</scope>
    <source>
        <strain evidence="5">VL1</strain>
        <strain evidence="6">VL2</strain>
    </source>
</reference>
<evidence type="ECO:0000259" key="4">
    <source>
        <dbReference type="Pfam" id="PF10187"/>
    </source>
</evidence>
<evidence type="ECO:0000256" key="2">
    <source>
        <dbReference type="ARBA" id="ARBA00023242"/>
    </source>
</evidence>
<evidence type="ECO:0000256" key="3">
    <source>
        <dbReference type="SAM" id="MobiDB-lite"/>
    </source>
</evidence>
<dbReference type="Proteomes" id="UP000045706">
    <property type="component" value="Unassembled WGS sequence"/>
</dbReference>
<dbReference type="EMBL" id="CVQI01009557">
    <property type="protein sequence ID" value="CRK19013.1"/>
    <property type="molecule type" value="Genomic_DNA"/>
</dbReference>
<sequence length="327" mass="35737">MTDPTFILAGFTTAVETCTSCGVEPITATLTFPNGGRPFVPEMTHAVAPSRGVQHGSDDWIATGPSRVTEHGSQDVTAAKASKRRIGLILPVIMSSRFVSGGKIDAETGEVVAPDASEKSTAQETRSKGNAEWEAVQRELYAERRRREEARAKAVEGGEKSLYDVLQANKAAKEAAFEEANKIRNQFRALDDDEIDFLDEVREKKRMEEERVREETTEGLKAFRERQKVQVKTPAEEESKPEEDGTDEWAVGRKRKRERGSEVKGLIRRRVSEGGKGDSKTGDGGKPDDSATAAAQPRTTTTTTKPTSASPPPPKVGLVAYDSDDDE</sequence>
<dbReference type="GO" id="GO:0005634">
    <property type="term" value="C:nucleus"/>
    <property type="evidence" value="ECO:0007669"/>
    <property type="project" value="UniProtKB-SubCell"/>
</dbReference>
<dbReference type="STRING" id="100787.A0A0G4LAC3"/>
<accession>A0A0G4LAC3</accession>
<dbReference type="PANTHER" id="PTHR13495:SF0">
    <property type="entry name" value="PSME3-INTERACTING PROTEIN"/>
    <property type="match status" value="1"/>
</dbReference>
<feature type="compositionally biased region" description="Basic and acidic residues" evidence="3">
    <location>
        <begin position="202"/>
        <end position="238"/>
    </location>
</feature>
<evidence type="ECO:0000313" key="6">
    <source>
        <dbReference type="EMBL" id="CRK19013.1"/>
    </source>
</evidence>
<organism evidence="6 8">
    <name type="scientific">Verticillium longisporum</name>
    <name type="common">Verticillium dahliae var. longisporum</name>
    <dbReference type="NCBI Taxonomy" id="100787"/>
    <lineage>
        <taxon>Eukaryota</taxon>
        <taxon>Fungi</taxon>
        <taxon>Dikarya</taxon>
        <taxon>Ascomycota</taxon>
        <taxon>Pezizomycotina</taxon>
        <taxon>Sordariomycetes</taxon>
        <taxon>Hypocreomycetidae</taxon>
        <taxon>Glomerellales</taxon>
        <taxon>Plectosphaerellaceae</taxon>
        <taxon>Verticillium</taxon>
    </lineage>
</organism>
<feature type="domain" description="FAM192A/Fyv6 N-terminal" evidence="4">
    <location>
        <begin position="119"/>
        <end position="224"/>
    </location>
</feature>
<evidence type="ECO:0000256" key="1">
    <source>
        <dbReference type="ARBA" id="ARBA00004123"/>
    </source>
</evidence>
<feature type="region of interest" description="Disordered" evidence="3">
    <location>
        <begin position="202"/>
        <end position="327"/>
    </location>
</feature>
<evidence type="ECO:0000313" key="8">
    <source>
        <dbReference type="Proteomes" id="UP000045706"/>
    </source>
</evidence>
<evidence type="ECO:0000313" key="5">
    <source>
        <dbReference type="EMBL" id="CRK17360.1"/>
    </source>
</evidence>
<dbReference type="AlphaFoldDB" id="A0A0G4LAC3"/>
<comment type="subcellular location">
    <subcellularLocation>
        <location evidence="1">Nucleus</location>
    </subcellularLocation>
</comment>
<proteinExistence type="predicted"/>
<dbReference type="InterPro" id="IPR019331">
    <property type="entry name" value="FAM192A/Fyv6_N"/>
</dbReference>
<keyword evidence="2" id="KW-0539">Nucleus</keyword>
<dbReference type="PANTHER" id="PTHR13495">
    <property type="entry name" value="NEFA-INTERACTING NUCLEAR PROTEIN NIP30"/>
    <property type="match status" value="1"/>
</dbReference>
<dbReference type="Proteomes" id="UP000044602">
    <property type="component" value="Unassembled WGS sequence"/>
</dbReference>
<dbReference type="Pfam" id="PF10187">
    <property type="entry name" value="FAM192A_Fyv6_N"/>
    <property type="match status" value="1"/>
</dbReference>
<feature type="region of interest" description="Disordered" evidence="3">
    <location>
        <begin position="111"/>
        <end position="132"/>
    </location>
</feature>
<name>A0A0G4LAC3_VERLO</name>
<feature type="compositionally biased region" description="Basic and acidic residues" evidence="3">
    <location>
        <begin position="270"/>
        <end position="289"/>
    </location>
</feature>
<gene>
    <name evidence="5" type="ORF">BN1708_012020</name>
    <name evidence="6" type="ORF">BN1723_011750</name>
</gene>
<evidence type="ECO:0000313" key="7">
    <source>
        <dbReference type="Proteomes" id="UP000044602"/>
    </source>
</evidence>